<dbReference type="RefSeq" id="WP_378021537.1">
    <property type="nucleotide sequence ID" value="NZ_JBHSKG010000006.1"/>
</dbReference>
<evidence type="ECO:0000313" key="1">
    <source>
        <dbReference type="EMBL" id="MFC5139341.1"/>
    </source>
</evidence>
<name>A0ABV9ZFP2_9PSEU</name>
<dbReference type="EMBL" id="JBHSKG010000006">
    <property type="protein sequence ID" value="MFC5139341.1"/>
    <property type="molecule type" value="Genomic_DNA"/>
</dbReference>
<keyword evidence="2" id="KW-1185">Reference proteome</keyword>
<evidence type="ECO:0008006" key="3">
    <source>
        <dbReference type="Google" id="ProtNLM"/>
    </source>
</evidence>
<organism evidence="1 2">
    <name type="scientific">Actinomycetospora rhizophila</name>
    <dbReference type="NCBI Taxonomy" id="1416876"/>
    <lineage>
        <taxon>Bacteria</taxon>
        <taxon>Bacillati</taxon>
        <taxon>Actinomycetota</taxon>
        <taxon>Actinomycetes</taxon>
        <taxon>Pseudonocardiales</taxon>
        <taxon>Pseudonocardiaceae</taxon>
        <taxon>Actinomycetospora</taxon>
    </lineage>
</organism>
<sequence length="204" mass="21441">MTDERTHDARTDGRLPCGRDTDALVAQVADGVAEPRDAHQRECPYCQAALAEFDRLWAPVRAVADHRPRAPEGLLDEALRRIRGVAADPEFGTISDVRGRTRISAHAVESLARHLASRVPGVRVALSRLVAAGGGPETSLIGDPEVTAGVAGSSTVVSITLAADLGEDLIALGDRIRATVADGIRASTGLEPVAVLVHVDDVLL</sequence>
<comment type="caution">
    <text evidence="1">The sequence shown here is derived from an EMBL/GenBank/DDBJ whole genome shotgun (WGS) entry which is preliminary data.</text>
</comment>
<accession>A0ABV9ZFP2</accession>
<gene>
    <name evidence="1" type="ORF">ACFPK1_13955</name>
</gene>
<protein>
    <recommendedName>
        <fullName evidence="3">Alkaline shock family protein YloU</fullName>
    </recommendedName>
</protein>
<reference evidence="2" key="1">
    <citation type="journal article" date="2019" name="Int. J. Syst. Evol. Microbiol.">
        <title>The Global Catalogue of Microorganisms (GCM) 10K type strain sequencing project: providing services to taxonomists for standard genome sequencing and annotation.</title>
        <authorList>
            <consortium name="The Broad Institute Genomics Platform"/>
            <consortium name="The Broad Institute Genome Sequencing Center for Infectious Disease"/>
            <person name="Wu L."/>
            <person name="Ma J."/>
        </authorList>
    </citation>
    <scope>NUCLEOTIDE SEQUENCE [LARGE SCALE GENOMIC DNA]</scope>
    <source>
        <strain evidence="2">XZYJ18</strain>
    </source>
</reference>
<dbReference type="Proteomes" id="UP001596175">
    <property type="component" value="Unassembled WGS sequence"/>
</dbReference>
<proteinExistence type="predicted"/>
<evidence type="ECO:0000313" key="2">
    <source>
        <dbReference type="Proteomes" id="UP001596175"/>
    </source>
</evidence>